<feature type="transmembrane region" description="Helical" evidence="2">
    <location>
        <begin position="72"/>
        <end position="90"/>
    </location>
</feature>
<dbReference type="PANTHER" id="PTHR37935:SF1">
    <property type="entry name" value="CHROMOSOME UNDETERMINED SCAFFOLD_14, WHOLE GENOME SHOTGUN SEQUENCE"/>
    <property type="match status" value="1"/>
</dbReference>
<comment type="caution">
    <text evidence="3">The sequence shown here is derived from an EMBL/GenBank/DDBJ whole genome shotgun (WGS) entry which is preliminary data.</text>
</comment>
<evidence type="ECO:0000256" key="2">
    <source>
        <dbReference type="SAM" id="Phobius"/>
    </source>
</evidence>
<keyword evidence="2" id="KW-1133">Transmembrane helix</keyword>
<evidence type="ECO:0000313" key="3">
    <source>
        <dbReference type="EMBL" id="CCI46644.1"/>
    </source>
</evidence>
<name>A0A024GJY5_9STRA</name>
<gene>
    <name evidence="3" type="ORF">BN9_075990</name>
</gene>
<feature type="region of interest" description="Disordered" evidence="1">
    <location>
        <begin position="355"/>
        <end position="394"/>
    </location>
</feature>
<proteinExistence type="predicted"/>
<dbReference type="InParanoid" id="A0A024GJY5"/>
<keyword evidence="2" id="KW-0472">Membrane</keyword>
<protein>
    <submittedName>
        <fullName evidence="3">Uncharacterized protein</fullName>
    </submittedName>
</protein>
<reference evidence="3 4" key="1">
    <citation type="submission" date="2012-05" db="EMBL/GenBank/DDBJ databases">
        <title>Recombination and specialization in a pathogen metapopulation.</title>
        <authorList>
            <person name="Gardiner A."/>
            <person name="Kemen E."/>
            <person name="Schultz-Larsen T."/>
            <person name="MacLean D."/>
            <person name="Van Oosterhout C."/>
            <person name="Jones J.D.G."/>
        </authorList>
    </citation>
    <scope>NUCLEOTIDE SEQUENCE [LARGE SCALE GENOMIC DNA]</scope>
    <source>
        <strain evidence="3 4">Ac Nc2</strain>
    </source>
</reference>
<sequence>MLRSIIACKSCRNARNLNFKSSPFYHANKSFANSKPRSLEEVGDTATKNPSSAYNGLKTVYITRDAIRSQNIWVWFGVAALGCVAIVAFMPELKIGVSKHTADLATRSLQDETLQMHTRELASQIVQTVLEDPKVLQQASQFIHKLSTMTSTREAVRNLVIQTLEDRVAMQKVHEAAGVLISALLKNPELRAQLIELVQDTLHHHQTNEAVMQLVNRVLQDASIRSNVTDLAAQLLLEKNVEQSLTTAITNSVHNTLSDDEIQSHAKDFVSNVVRDHTVQAQGSQALWRTVQYAVTPTWLNWLWPASAMNIHDIPEKHQVENGMGKDQDDRYLKKNPIKTDQCAEANDIQQLFEDRASVKEEPLAEKTTPSTEPGSRTFEESLADQDWNQQGFL</sequence>
<evidence type="ECO:0000256" key="1">
    <source>
        <dbReference type="SAM" id="MobiDB-lite"/>
    </source>
</evidence>
<keyword evidence="2" id="KW-0812">Transmembrane</keyword>
<keyword evidence="4" id="KW-1185">Reference proteome</keyword>
<accession>A0A024GJY5</accession>
<organism evidence="3 4">
    <name type="scientific">Albugo candida</name>
    <dbReference type="NCBI Taxonomy" id="65357"/>
    <lineage>
        <taxon>Eukaryota</taxon>
        <taxon>Sar</taxon>
        <taxon>Stramenopiles</taxon>
        <taxon>Oomycota</taxon>
        <taxon>Peronosporomycetes</taxon>
        <taxon>Albuginales</taxon>
        <taxon>Albuginaceae</taxon>
        <taxon>Albugo</taxon>
    </lineage>
</organism>
<dbReference type="PANTHER" id="PTHR37935">
    <property type="entry name" value="CHROMOSOME UNDETERMINED SCAFFOLD_14, WHOLE GENOME SHOTGUN SEQUENCE"/>
    <property type="match status" value="1"/>
</dbReference>
<dbReference type="Proteomes" id="UP000053237">
    <property type="component" value="Unassembled WGS sequence"/>
</dbReference>
<dbReference type="OrthoDB" id="276540at2759"/>
<dbReference type="AlphaFoldDB" id="A0A024GJY5"/>
<evidence type="ECO:0000313" key="4">
    <source>
        <dbReference type="Proteomes" id="UP000053237"/>
    </source>
</evidence>
<dbReference type="EMBL" id="CAIX01000136">
    <property type="protein sequence ID" value="CCI46644.1"/>
    <property type="molecule type" value="Genomic_DNA"/>
</dbReference>
<feature type="compositionally biased region" description="Basic and acidic residues" evidence="1">
    <location>
        <begin position="355"/>
        <end position="365"/>
    </location>
</feature>